<evidence type="ECO:0000313" key="2">
    <source>
        <dbReference type="EMBL" id="MDG0792640.1"/>
    </source>
</evidence>
<dbReference type="EMBL" id="JAPDHZ010000003">
    <property type="protein sequence ID" value="MDG0792640.1"/>
    <property type="molecule type" value="Genomic_DNA"/>
</dbReference>
<dbReference type="InterPro" id="IPR029062">
    <property type="entry name" value="Class_I_gatase-like"/>
</dbReference>
<gene>
    <name evidence="2" type="ORF">OMP38_18465</name>
</gene>
<dbReference type="PANTHER" id="PTHR40469">
    <property type="entry name" value="SECRETED GLYCOSYL HYDROLASE"/>
    <property type="match status" value="1"/>
</dbReference>
<protein>
    <submittedName>
        <fullName evidence="2">ThuA domain-containing protein</fullName>
    </submittedName>
</protein>
<sequence length="215" mass="23311">MNRALALGNYRDAKYHPFEGVDRELKDIFEGSMAVDCVEDYGALNAANLSGYPLFISYAEFSDTPVAPEQEAALLAYVAQGGGLLAIHNGISLQRNPALASLIGARFTGHPPYGPLPVAASGEPHPITEGLVPFVIDDEPYRFDMNPLMKSSPLLEYEHEGERWPAGWAHRFGLGRVAYLMPGHSRSSFLHPSYRALILRAGLWAAAGSGEETGV</sequence>
<dbReference type="PANTHER" id="PTHR40469:SF2">
    <property type="entry name" value="GALACTOSE-BINDING DOMAIN-LIKE SUPERFAMILY PROTEIN"/>
    <property type="match status" value="1"/>
</dbReference>
<name>A0A9X4KIK7_9BACL</name>
<reference evidence="2 3" key="1">
    <citation type="submission" date="2022-10" db="EMBL/GenBank/DDBJ databases">
        <title>Comparative genomic analysis of Cohnella hashimotonis sp. nov., isolated from the International Space Station.</title>
        <authorList>
            <person name="Simpson A."/>
            <person name="Venkateswaran K."/>
        </authorList>
    </citation>
    <scope>NUCLEOTIDE SEQUENCE [LARGE SCALE GENOMIC DNA]</scope>
    <source>
        <strain evidence="2 3">DSM 18997</strain>
    </source>
</reference>
<evidence type="ECO:0000313" key="3">
    <source>
        <dbReference type="Proteomes" id="UP001153387"/>
    </source>
</evidence>
<evidence type="ECO:0000259" key="1">
    <source>
        <dbReference type="Pfam" id="PF06283"/>
    </source>
</evidence>
<dbReference type="Gene3D" id="3.40.50.880">
    <property type="match status" value="1"/>
</dbReference>
<dbReference type="InterPro" id="IPR029010">
    <property type="entry name" value="ThuA-like"/>
</dbReference>
<comment type="caution">
    <text evidence="2">The sequence shown here is derived from an EMBL/GenBank/DDBJ whole genome shotgun (WGS) entry which is preliminary data.</text>
</comment>
<dbReference type="Proteomes" id="UP001153387">
    <property type="component" value="Unassembled WGS sequence"/>
</dbReference>
<proteinExistence type="predicted"/>
<accession>A0A9X4KIK7</accession>
<feature type="domain" description="ThuA-like" evidence="1">
    <location>
        <begin position="32"/>
        <end position="205"/>
    </location>
</feature>
<dbReference type="SUPFAM" id="SSF52317">
    <property type="entry name" value="Class I glutamine amidotransferase-like"/>
    <property type="match status" value="1"/>
</dbReference>
<dbReference type="Pfam" id="PF06283">
    <property type="entry name" value="ThuA"/>
    <property type="match status" value="1"/>
</dbReference>
<dbReference type="RefSeq" id="WP_277566416.1">
    <property type="nucleotide sequence ID" value="NZ_JAPDHZ010000003.1"/>
</dbReference>
<dbReference type="AlphaFoldDB" id="A0A9X4KIK7"/>
<organism evidence="2 3">
    <name type="scientific">Cohnella ginsengisoli</name>
    <dbReference type="NCBI Taxonomy" id="425004"/>
    <lineage>
        <taxon>Bacteria</taxon>
        <taxon>Bacillati</taxon>
        <taxon>Bacillota</taxon>
        <taxon>Bacilli</taxon>
        <taxon>Bacillales</taxon>
        <taxon>Paenibacillaceae</taxon>
        <taxon>Cohnella</taxon>
    </lineage>
</organism>
<keyword evidence="3" id="KW-1185">Reference proteome</keyword>